<dbReference type="GO" id="GO:1990432">
    <property type="term" value="P:siRNA 3'-end processing"/>
    <property type="evidence" value="ECO:0007669"/>
    <property type="project" value="TreeGrafter"/>
</dbReference>
<keyword evidence="2" id="KW-1133">Transmembrane helix</keyword>
<evidence type="ECO:0000256" key="1">
    <source>
        <dbReference type="ARBA" id="ARBA00008372"/>
    </source>
</evidence>
<dbReference type="InterPro" id="IPR006941">
    <property type="entry name" value="RNase_CAF1"/>
</dbReference>
<evidence type="ECO:0000256" key="2">
    <source>
        <dbReference type="SAM" id="Phobius"/>
    </source>
</evidence>
<dbReference type="GO" id="GO:0000175">
    <property type="term" value="F:3'-5'-RNA exonuclease activity"/>
    <property type="evidence" value="ECO:0007669"/>
    <property type="project" value="TreeGrafter"/>
</dbReference>
<feature type="transmembrane region" description="Helical" evidence="2">
    <location>
        <begin position="521"/>
        <end position="541"/>
    </location>
</feature>
<dbReference type="GO" id="GO:1990431">
    <property type="term" value="P:priRNA 3'-end processing"/>
    <property type="evidence" value="ECO:0007669"/>
    <property type="project" value="TreeGrafter"/>
</dbReference>
<dbReference type="Proteomes" id="UP000663852">
    <property type="component" value="Unassembled WGS sequence"/>
</dbReference>
<dbReference type="EMBL" id="CAJNOR010000538">
    <property type="protein sequence ID" value="CAF0941953.1"/>
    <property type="molecule type" value="Genomic_DNA"/>
</dbReference>
<evidence type="ECO:0000313" key="3">
    <source>
        <dbReference type="EMBL" id="CAF0941953.1"/>
    </source>
</evidence>
<proteinExistence type="inferred from homology"/>
<reference evidence="4" key="1">
    <citation type="submission" date="2021-02" db="EMBL/GenBank/DDBJ databases">
        <authorList>
            <person name="Nowell W R."/>
        </authorList>
    </citation>
    <scope>NUCLEOTIDE SEQUENCE</scope>
</reference>
<dbReference type="GO" id="GO:0005634">
    <property type="term" value="C:nucleus"/>
    <property type="evidence" value="ECO:0007669"/>
    <property type="project" value="TreeGrafter"/>
</dbReference>
<dbReference type="GO" id="GO:0003723">
    <property type="term" value="F:RNA binding"/>
    <property type="evidence" value="ECO:0007669"/>
    <property type="project" value="TreeGrafter"/>
</dbReference>
<keyword evidence="5" id="KW-1185">Reference proteome</keyword>
<dbReference type="PANTHER" id="PTHR15092">
    <property type="entry name" value="POLY A -SPECIFIC RIBONUCLEASE/TARGET OF EGR1, MEMBER 1"/>
    <property type="match status" value="1"/>
</dbReference>
<comment type="caution">
    <text evidence="4">The sequence shown here is derived from an EMBL/GenBank/DDBJ whole genome shotgun (WGS) entry which is preliminary data.</text>
</comment>
<dbReference type="InterPro" id="IPR051181">
    <property type="entry name" value="CAF1_poly(A)_ribonucleases"/>
</dbReference>
<dbReference type="GO" id="GO:0000289">
    <property type="term" value="P:nuclear-transcribed mRNA poly(A) tail shortening"/>
    <property type="evidence" value="ECO:0007669"/>
    <property type="project" value="TreeGrafter"/>
</dbReference>
<dbReference type="Pfam" id="PF04857">
    <property type="entry name" value="CAF1"/>
    <property type="match status" value="1"/>
</dbReference>
<dbReference type="InterPro" id="IPR012337">
    <property type="entry name" value="RNaseH-like_sf"/>
</dbReference>
<dbReference type="Proteomes" id="UP000663828">
    <property type="component" value="Unassembled WGS sequence"/>
</dbReference>
<comment type="similarity">
    <text evidence="1">Belongs to the CAF1 family.</text>
</comment>
<sequence length="545" mass="65364">MCEVTSANFSHLFPLILQQIDKSCFLSLDTEFSAIDNNSSRKNLLQFYKQSANFIQQITVFQFGLAIFSQTSNQHRYHVDIYNFYLNPTSMNPIDVQFIIQSSSIKFLSEYKFDFNKCFYSGISFLNKTQEKRLYAENEQTTSLSINQRRCLNTLFEQINQWLINAGLGDRMEYDLSKNCQDILNDYLIQREIRRCFKTIWTTIQLTDSNKILVIEYVTRDVYEQRLKDNHDDVQSFIQSLTCFTKLIRYIQDNYRKPIIGHNCFLDWLIIYDKFIDTLPLKFEDFQMLMNKNFICSIFDTKYLALQMRDYLFTRRNRQNISNYVENFTTSTSLASLYELLTSKYYENLIFLKPIIEMNADDRYQNEVRTHEAGYDAYMSGVIFLKLIYLYKQKRVEKIDFNEHQCVFDICLNEMNSYKNRFYSSFLPYISLNRYDKNVSCEQKLQQYLVVEHHNHEQLDMSDIISRFDTYCAMEYEVSRNGKKVYLLFQSESCERRILKDYFNHPVYRVEKFQWFQHSLLVKYSFSISVLLTGVCLIALVKRRM</sequence>
<keyword evidence="2" id="KW-0472">Membrane</keyword>
<dbReference type="Gene3D" id="3.30.420.10">
    <property type="entry name" value="Ribonuclease H-like superfamily/Ribonuclease H"/>
    <property type="match status" value="2"/>
</dbReference>
<dbReference type="PANTHER" id="PTHR15092:SF22">
    <property type="entry name" value="POLY(A)-SPECIFIC RIBONUCLEASE PNLDC1"/>
    <property type="match status" value="1"/>
</dbReference>
<keyword evidence="2" id="KW-0812">Transmembrane</keyword>
<gene>
    <name evidence="4" type="ORF">EDS130_LOCUS34214</name>
    <name evidence="3" type="ORF">XAT740_LOCUS10167</name>
</gene>
<dbReference type="SUPFAM" id="SSF53098">
    <property type="entry name" value="Ribonuclease H-like"/>
    <property type="match status" value="1"/>
</dbReference>
<evidence type="ECO:0000313" key="4">
    <source>
        <dbReference type="EMBL" id="CAF1368055.1"/>
    </source>
</evidence>
<evidence type="ECO:0000313" key="6">
    <source>
        <dbReference type="Proteomes" id="UP000663852"/>
    </source>
</evidence>
<evidence type="ECO:0000313" key="5">
    <source>
        <dbReference type="Proteomes" id="UP000663828"/>
    </source>
</evidence>
<dbReference type="AlphaFoldDB" id="A0A815IN07"/>
<accession>A0A815IN07</accession>
<dbReference type="OrthoDB" id="414075at2759"/>
<dbReference type="GO" id="GO:0005783">
    <property type="term" value="C:endoplasmic reticulum"/>
    <property type="evidence" value="ECO:0007669"/>
    <property type="project" value="TreeGrafter"/>
</dbReference>
<organism evidence="4 6">
    <name type="scientific">Adineta ricciae</name>
    <name type="common">Rotifer</name>
    <dbReference type="NCBI Taxonomy" id="249248"/>
    <lineage>
        <taxon>Eukaryota</taxon>
        <taxon>Metazoa</taxon>
        <taxon>Spiralia</taxon>
        <taxon>Gnathifera</taxon>
        <taxon>Rotifera</taxon>
        <taxon>Eurotatoria</taxon>
        <taxon>Bdelloidea</taxon>
        <taxon>Adinetida</taxon>
        <taxon>Adinetidae</taxon>
        <taxon>Adineta</taxon>
    </lineage>
</organism>
<dbReference type="InterPro" id="IPR036397">
    <property type="entry name" value="RNaseH_sf"/>
</dbReference>
<name>A0A815IN07_ADIRI</name>
<protein>
    <submittedName>
        <fullName evidence="4">Uncharacterized protein</fullName>
    </submittedName>
</protein>
<dbReference type="EMBL" id="CAJNOJ010000283">
    <property type="protein sequence ID" value="CAF1368055.1"/>
    <property type="molecule type" value="Genomic_DNA"/>
</dbReference>